<dbReference type="Gene3D" id="3.30.565.10">
    <property type="entry name" value="Histidine kinase-like ATPase, C-terminal domain"/>
    <property type="match status" value="1"/>
</dbReference>
<dbReference type="NCBIfam" id="TIGR00229">
    <property type="entry name" value="sensory_box"/>
    <property type="match status" value="1"/>
</dbReference>
<gene>
    <name evidence="11" type="ORF">AUR64_19230</name>
</gene>
<dbReference type="PANTHER" id="PTHR44936">
    <property type="entry name" value="SENSOR PROTEIN CREC"/>
    <property type="match status" value="1"/>
</dbReference>
<dbReference type="InterPro" id="IPR005467">
    <property type="entry name" value="His_kinase_dom"/>
</dbReference>
<feature type="transmembrane region" description="Helical" evidence="8">
    <location>
        <begin position="142"/>
        <end position="165"/>
    </location>
</feature>
<dbReference type="SMART" id="SM00387">
    <property type="entry name" value="HATPase_c"/>
    <property type="match status" value="1"/>
</dbReference>
<keyword evidence="8" id="KW-0472">Membrane</keyword>
<dbReference type="Pfam" id="PF16927">
    <property type="entry name" value="HisKA_7TM"/>
    <property type="match status" value="1"/>
</dbReference>
<dbReference type="InterPro" id="IPR036890">
    <property type="entry name" value="HATPase_C_sf"/>
</dbReference>
<organism evidence="11 12">
    <name type="scientific">Haloprofundus marisrubri</name>
    <dbReference type="NCBI Taxonomy" id="1514971"/>
    <lineage>
        <taxon>Archaea</taxon>
        <taxon>Methanobacteriati</taxon>
        <taxon>Methanobacteriota</taxon>
        <taxon>Stenosarchaea group</taxon>
        <taxon>Halobacteria</taxon>
        <taxon>Halobacteriales</taxon>
        <taxon>Haloferacaceae</taxon>
        <taxon>Haloprofundus</taxon>
    </lineage>
</organism>
<keyword evidence="6" id="KW-0067">ATP-binding</keyword>
<evidence type="ECO:0000256" key="1">
    <source>
        <dbReference type="ARBA" id="ARBA00000085"/>
    </source>
</evidence>
<sequence>MSQLYVVVLATVGIGLTAALLAWRERPEPGATPLVVMLVGQSWWSIFFAFELQAPTLAAKMFWSDVQWVGVVAIPVAWVLFAMEYTGRDQYVRTKYVAALSVVPALTVVFAATGDYHDLLYTGSELTQQGNVEVLRRNGGPWYWVSAGYTYLLGLIGSVPLLGYVRSETSQFRGQSVALLVGTVAPWASNVLFLYGAVPIPGLDPTPVAFAVSGVAYLGALTRFRLLGTSPAPNRRARRLVFERMQDAAVVVDSHDYVVDMNESATEMLGTSARSALGRPAGDVLPKYDYVPSVGTTSEYVTVDGRNGQRHYDVTVTEVSDFHGRNVGRVISYHNVDEHLRHQQRLEVLNRVLRHNIRNETNVIYGYADLVADEEGPATDRARIIKERAIAIADMGEKARQIVDTFEQLRKETRTVSLRNLVERTVVDANERFPRVEVRVGALPTDVRVNAVLGPALENLVENAAEHNTEPDPYVELDATVSDGWVRLVVTDNGPGIERHERAVLERGTETALEHGSGLGLWLVTWAVGIADGTVEFEENGPSGSVVTVEAPTLPADEETEEPAETAENEQTGTESVGEMDTPPNSGESTTGDD</sequence>
<dbReference type="CDD" id="cd00130">
    <property type="entry name" value="PAS"/>
    <property type="match status" value="1"/>
</dbReference>
<dbReference type="Pfam" id="PF02518">
    <property type="entry name" value="HATPase_c"/>
    <property type="match status" value="1"/>
</dbReference>
<name>A0A0W1R4X4_9EURY</name>
<dbReference type="AlphaFoldDB" id="A0A0W1R4X4"/>
<dbReference type="EMBL" id="LOPU01000031">
    <property type="protein sequence ID" value="KTG08435.1"/>
    <property type="molecule type" value="Genomic_DNA"/>
</dbReference>
<feature type="transmembrane region" description="Helical" evidence="8">
    <location>
        <begin position="96"/>
        <end position="114"/>
    </location>
</feature>
<accession>A0A0W1R4X4</accession>
<feature type="transmembrane region" description="Helical" evidence="8">
    <location>
        <begin position="208"/>
        <end position="226"/>
    </location>
</feature>
<dbReference type="PANTHER" id="PTHR44936:SF10">
    <property type="entry name" value="SENSOR PROTEIN RSTB"/>
    <property type="match status" value="1"/>
</dbReference>
<feature type="region of interest" description="Disordered" evidence="7">
    <location>
        <begin position="536"/>
        <end position="594"/>
    </location>
</feature>
<keyword evidence="8" id="KW-1133">Transmembrane helix</keyword>
<keyword evidence="4" id="KW-0547">Nucleotide-binding</keyword>
<evidence type="ECO:0000259" key="9">
    <source>
        <dbReference type="PROSITE" id="PS50109"/>
    </source>
</evidence>
<dbReference type="InterPro" id="IPR003594">
    <property type="entry name" value="HATPase_dom"/>
</dbReference>
<evidence type="ECO:0000256" key="6">
    <source>
        <dbReference type="ARBA" id="ARBA00022840"/>
    </source>
</evidence>
<dbReference type="GO" id="GO:0004673">
    <property type="term" value="F:protein histidine kinase activity"/>
    <property type="evidence" value="ECO:0007669"/>
    <property type="project" value="UniProtKB-EC"/>
</dbReference>
<reference evidence="11 12" key="1">
    <citation type="submission" date="2015-12" db="EMBL/GenBank/DDBJ databases">
        <title>Haloprofundus marisrubri gen. nov., sp. nov., an extremely halophilic archaeon isolated from the Discovery deep brine-seawater interface in the Red Sea.</title>
        <authorList>
            <person name="Zhang G."/>
            <person name="Stingl U."/>
            <person name="Rashid M."/>
        </authorList>
    </citation>
    <scope>NUCLEOTIDE SEQUENCE [LARGE SCALE GENOMIC DNA]</scope>
    <source>
        <strain evidence="11 12">SB9</strain>
    </source>
</reference>
<evidence type="ECO:0000256" key="7">
    <source>
        <dbReference type="SAM" id="MobiDB-lite"/>
    </source>
</evidence>
<dbReference type="Gene3D" id="3.30.450.20">
    <property type="entry name" value="PAS domain"/>
    <property type="match status" value="1"/>
</dbReference>
<evidence type="ECO:0000256" key="8">
    <source>
        <dbReference type="SAM" id="Phobius"/>
    </source>
</evidence>
<dbReference type="PROSITE" id="PS50109">
    <property type="entry name" value="HIS_KIN"/>
    <property type="match status" value="1"/>
</dbReference>
<keyword evidence="5" id="KW-0418">Kinase</keyword>
<feature type="domain" description="Histidine kinase" evidence="9">
    <location>
        <begin position="352"/>
        <end position="555"/>
    </location>
</feature>
<dbReference type="Pfam" id="PF13188">
    <property type="entry name" value="PAS_8"/>
    <property type="match status" value="1"/>
</dbReference>
<dbReference type="Proteomes" id="UP000054387">
    <property type="component" value="Unassembled WGS sequence"/>
</dbReference>
<evidence type="ECO:0000313" key="11">
    <source>
        <dbReference type="EMBL" id="KTG08435.1"/>
    </source>
</evidence>
<feature type="transmembrane region" description="Helical" evidence="8">
    <location>
        <begin position="6"/>
        <end position="23"/>
    </location>
</feature>
<keyword evidence="3" id="KW-0808">Transferase</keyword>
<evidence type="ECO:0000256" key="5">
    <source>
        <dbReference type="ARBA" id="ARBA00022777"/>
    </source>
</evidence>
<evidence type="ECO:0000256" key="2">
    <source>
        <dbReference type="ARBA" id="ARBA00012438"/>
    </source>
</evidence>
<comment type="caution">
    <text evidence="11">The sequence shown here is derived from an EMBL/GenBank/DDBJ whole genome shotgun (WGS) entry which is preliminary data.</text>
</comment>
<dbReference type="GO" id="GO:0005524">
    <property type="term" value="F:ATP binding"/>
    <property type="evidence" value="ECO:0007669"/>
    <property type="project" value="UniProtKB-KW"/>
</dbReference>
<dbReference type="PROSITE" id="PS50112">
    <property type="entry name" value="PAS"/>
    <property type="match status" value="1"/>
</dbReference>
<feature type="transmembrane region" description="Helical" evidence="8">
    <location>
        <begin position="66"/>
        <end position="84"/>
    </location>
</feature>
<dbReference type="SUPFAM" id="SSF55874">
    <property type="entry name" value="ATPase domain of HSP90 chaperone/DNA topoisomerase II/histidine kinase"/>
    <property type="match status" value="1"/>
</dbReference>
<dbReference type="STRING" id="1514971.AUR64_19230"/>
<dbReference type="InterPro" id="IPR000014">
    <property type="entry name" value="PAS"/>
</dbReference>
<dbReference type="InterPro" id="IPR050980">
    <property type="entry name" value="2C_sensor_his_kinase"/>
</dbReference>
<feature type="compositionally biased region" description="Polar residues" evidence="7">
    <location>
        <begin position="583"/>
        <end position="594"/>
    </location>
</feature>
<keyword evidence="8" id="KW-0812">Transmembrane</keyword>
<keyword evidence="12" id="KW-1185">Reference proteome</keyword>
<evidence type="ECO:0000256" key="3">
    <source>
        <dbReference type="ARBA" id="ARBA00022679"/>
    </source>
</evidence>
<dbReference type="EC" id="2.7.13.3" evidence="2"/>
<feature type="domain" description="PAS" evidence="10">
    <location>
        <begin position="234"/>
        <end position="279"/>
    </location>
</feature>
<feature type="compositionally biased region" description="Acidic residues" evidence="7">
    <location>
        <begin position="556"/>
        <end position="568"/>
    </location>
</feature>
<comment type="catalytic activity">
    <reaction evidence="1">
        <text>ATP + protein L-histidine = ADP + protein N-phospho-L-histidine.</text>
        <dbReference type="EC" id="2.7.13.3"/>
    </reaction>
</comment>
<evidence type="ECO:0000313" key="12">
    <source>
        <dbReference type="Proteomes" id="UP000054387"/>
    </source>
</evidence>
<evidence type="ECO:0000259" key="10">
    <source>
        <dbReference type="PROSITE" id="PS50112"/>
    </source>
</evidence>
<feature type="transmembrane region" description="Helical" evidence="8">
    <location>
        <begin position="35"/>
        <end position="54"/>
    </location>
</feature>
<dbReference type="SUPFAM" id="SSF55785">
    <property type="entry name" value="PYP-like sensor domain (PAS domain)"/>
    <property type="match status" value="1"/>
</dbReference>
<dbReference type="InterPro" id="IPR035965">
    <property type="entry name" value="PAS-like_dom_sf"/>
</dbReference>
<evidence type="ECO:0000256" key="4">
    <source>
        <dbReference type="ARBA" id="ARBA00022741"/>
    </source>
</evidence>
<feature type="transmembrane region" description="Helical" evidence="8">
    <location>
        <begin position="177"/>
        <end position="196"/>
    </location>
</feature>
<protein>
    <recommendedName>
        <fullName evidence="2">histidine kinase</fullName>
        <ecNumber evidence="2">2.7.13.3</ecNumber>
    </recommendedName>
</protein>
<dbReference type="SMART" id="SM00091">
    <property type="entry name" value="PAS"/>
    <property type="match status" value="1"/>
</dbReference>
<proteinExistence type="predicted"/>
<dbReference type="InterPro" id="IPR031621">
    <property type="entry name" value="HisKA_7TM"/>
</dbReference>